<organism evidence="2 3">
    <name type="scientific">Methylomonas methanica (strain DSM 25384 / MC09)</name>
    <dbReference type="NCBI Taxonomy" id="857087"/>
    <lineage>
        <taxon>Bacteria</taxon>
        <taxon>Pseudomonadati</taxon>
        <taxon>Pseudomonadota</taxon>
        <taxon>Gammaproteobacteria</taxon>
        <taxon>Methylococcales</taxon>
        <taxon>Methylococcaceae</taxon>
        <taxon>Methylomonas</taxon>
    </lineage>
</organism>
<dbReference type="KEGG" id="mmt:Metme_3229"/>
<dbReference type="InterPro" id="IPR028994">
    <property type="entry name" value="Integrin_alpha_N"/>
</dbReference>
<dbReference type="EMBL" id="CP002738">
    <property type="protein sequence ID" value="AEG01602.1"/>
    <property type="molecule type" value="Genomic_DNA"/>
</dbReference>
<proteinExistence type="predicted"/>
<dbReference type="SUPFAM" id="SSF69318">
    <property type="entry name" value="Integrin alpha N-terminal domain"/>
    <property type="match status" value="1"/>
</dbReference>
<keyword evidence="1" id="KW-0732">Signal</keyword>
<feature type="signal peptide" evidence="1">
    <location>
        <begin position="1"/>
        <end position="22"/>
    </location>
</feature>
<dbReference type="Proteomes" id="UP000008888">
    <property type="component" value="Chromosome"/>
</dbReference>
<dbReference type="STRING" id="857087.Metme_3229"/>
<name>G0A4L1_METMM</name>
<evidence type="ECO:0008006" key="4">
    <source>
        <dbReference type="Google" id="ProtNLM"/>
    </source>
</evidence>
<keyword evidence="3" id="KW-1185">Reference proteome</keyword>
<feature type="chain" id="PRO_5003396539" description="VCBS repeat-containing protein" evidence="1">
    <location>
        <begin position="23"/>
        <end position="166"/>
    </location>
</feature>
<evidence type="ECO:0000313" key="3">
    <source>
        <dbReference type="Proteomes" id="UP000008888"/>
    </source>
</evidence>
<gene>
    <name evidence="2" type="ordered locus">Metme_3229</name>
</gene>
<accession>G0A4L1</accession>
<evidence type="ECO:0000313" key="2">
    <source>
        <dbReference type="EMBL" id="AEG01602.1"/>
    </source>
</evidence>
<dbReference type="RefSeq" id="WP_013819829.1">
    <property type="nucleotide sequence ID" value="NC_015572.1"/>
</dbReference>
<dbReference type="HOGENOM" id="CLU_1657068_0_0_6"/>
<protein>
    <recommendedName>
        <fullName evidence="4">VCBS repeat-containing protein</fullName>
    </recommendedName>
</protein>
<reference evidence="2 3" key="1">
    <citation type="journal article" date="2011" name="J. Bacteriol.">
        <title>Complete Genome Sequence of the Aerobic Marine Methanotroph Methylomonas methanica MC09.</title>
        <authorList>
            <person name="Boden R."/>
            <person name="Cunliffe M."/>
            <person name="Scanlan J."/>
            <person name="Moussard H."/>
            <person name="Kits K.D."/>
            <person name="Klotz M.G."/>
            <person name="Jetten M.S."/>
            <person name="Vuilleumier S."/>
            <person name="Han J."/>
            <person name="Peters L."/>
            <person name="Mikhailova N."/>
            <person name="Teshima H."/>
            <person name="Tapia R."/>
            <person name="Kyrpides N."/>
            <person name="Ivanova N."/>
            <person name="Pagani I."/>
            <person name="Cheng J.F."/>
            <person name="Goodwin L."/>
            <person name="Han C."/>
            <person name="Hauser L."/>
            <person name="Land M.L."/>
            <person name="Lapidus A."/>
            <person name="Lucas S."/>
            <person name="Pitluck S."/>
            <person name="Woyke T."/>
            <person name="Stein L."/>
            <person name="Murrell J.C."/>
        </authorList>
    </citation>
    <scope>NUCLEOTIDE SEQUENCE [LARGE SCALE GENOMIC DNA]</scope>
    <source>
        <strain evidence="2 3">MC09</strain>
    </source>
</reference>
<evidence type="ECO:0000256" key="1">
    <source>
        <dbReference type="SAM" id="SignalP"/>
    </source>
</evidence>
<dbReference type="AlphaFoldDB" id="G0A4L1"/>
<reference key="2">
    <citation type="submission" date="2011-05" db="EMBL/GenBank/DDBJ databases">
        <title>Complete genome sequence of the aerobic marine methanotroph Methylomonas methanica MC09.</title>
        <authorList>
            <person name="Boden R."/>
            <person name="Cunliffe M."/>
            <person name="Scanlan J."/>
            <person name="Moussard H."/>
            <person name="Kits K.D."/>
            <person name="Klotz M."/>
            <person name="Jetten M."/>
            <person name="Vuilleumier S."/>
            <person name="Han J."/>
            <person name="Peters L."/>
            <person name="Mikhailova N."/>
            <person name="Teshima H."/>
            <person name="Tapia R."/>
            <person name="Kyrpides N."/>
            <person name="Ivanova N."/>
            <person name="Pagani I."/>
            <person name="Cheng J.-F."/>
            <person name="Goodwin L."/>
            <person name="Han C."/>
            <person name="Hauser L."/>
            <person name="Land M."/>
            <person name="Lapidus A."/>
            <person name="Lucas S."/>
            <person name="Pitluck S."/>
            <person name="Woyke T."/>
            <person name="Stein L.Y."/>
            <person name="Murrell C."/>
        </authorList>
    </citation>
    <scope>NUCLEOTIDE SEQUENCE</scope>
    <source>
        <strain>MC09</strain>
    </source>
</reference>
<reference evidence="3" key="3">
    <citation type="submission" date="2011-05" db="EMBL/GenBank/DDBJ databases">
        <title>Complete sequence of Methylomonas methanica MC09.</title>
        <authorList>
            <consortium name="US DOE Joint Genome Institute"/>
            <person name="Lucas S."/>
            <person name="Han J."/>
            <person name="Lapidus A."/>
            <person name="Cheng J.-F."/>
            <person name="Goodwin L."/>
            <person name="Pitluck S."/>
            <person name="Peters L."/>
            <person name="Mikhailova N."/>
            <person name="Teshima H."/>
            <person name="Han C."/>
            <person name="Tapia R."/>
            <person name="Land M."/>
            <person name="Hauser L."/>
            <person name="Kyrpides N."/>
            <person name="Ivanova N."/>
            <person name="Pagani I."/>
            <person name="Stein L."/>
            <person name="Woyke T."/>
        </authorList>
    </citation>
    <scope>NUCLEOTIDE SEQUENCE [LARGE SCALE GENOMIC DNA]</scope>
    <source>
        <strain evidence="3">MC09</strain>
    </source>
</reference>
<sequence>MKRRTILIFGAPILLAGSIGFASPKQLSTADESAAFKAAGYVLKDGEWRSACGLEDTESASYTPGAIEDRRDINGDGRLDAVITEGGTFCYGNTGTGFSIVSQQPSGNWKLVISSQGIPEFLTTKGVDGWPDILIGGPGFCFPVMRWNGQEYKQHHFEYDGKSCNP</sequence>
<dbReference type="eggNOG" id="ENOG5032UD0">
    <property type="taxonomic scope" value="Bacteria"/>
</dbReference>